<gene>
    <name evidence="1" type="ORF">TorRG33x02_106880</name>
</gene>
<accession>A0A2P5F6K2</accession>
<name>A0A2P5F6K2_TREOI</name>
<protein>
    <submittedName>
        <fullName evidence="1">Uncharacterized protein</fullName>
    </submittedName>
</protein>
<evidence type="ECO:0000313" key="1">
    <source>
        <dbReference type="EMBL" id="PON93410.1"/>
    </source>
</evidence>
<keyword evidence="2" id="KW-1185">Reference proteome</keyword>
<sequence>MAVFGCVEYLSLLASDHCNDYTEGQRRNRSKKWQNYWLKIPGDSLCWRPTRTPLCCEIWN</sequence>
<proteinExistence type="predicted"/>
<reference evidence="2" key="1">
    <citation type="submission" date="2016-06" db="EMBL/GenBank/DDBJ databases">
        <title>Parallel loss of symbiosis genes in relatives of nitrogen-fixing non-legume Parasponia.</title>
        <authorList>
            <person name="Van Velzen R."/>
            <person name="Holmer R."/>
            <person name="Bu F."/>
            <person name="Rutten L."/>
            <person name="Van Zeijl A."/>
            <person name="Liu W."/>
            <person name="Santuari L."/>
            <person name="Cao Q."/>
            <person name="Sharma T."/>
            <person name="Shen D."/>
            <person name="Roswanjaya Y."/>
            <person name="Wardhani T."/>
            <person name="Kalhor M.S."/>
            <person name="Jansen J."/>
            <person name="Van den Hoogen J."/>
            <person name="Gungor B."/>
            <person name="Hartog M."/>
            <person name="Hontelez J."/>
            <person name="Verver J."/>
            <person name="Yang W.-C."/>
            <person name="Schijlen E."/>
            <person name="Repin R."/>
            <person name="Schilthuizen M."/>
            <person name="Schranz E."/>
            <person name="Heidstra R."/>
            <person name="Miyata K."/>
            <person name="Fedorova E."/>
            <person name="Kohlen W."/>
            <person name="Bisseling T."/>
            <person name="Smit S."/>
            <person name="Geurts R."/>
        </authorList>
    </citation>
    <scope>NUCLEOTIDE SEQUENCE [LARGE SCALE GENOMIC DNA]</scope>
    <source>
        <strain evidence="2">cv. RG33-2</strain>
    </source>
</reference>
<dbReference type="AlphaFoldDB" id="A0A2P5F6K2"/>
<evidence type="ECO:0000313" key="2">
    <source>
        <dbReference type="Proteomes" id="UP000237000"/>
    </source>
</evidence>
<dbReference type="Proteomes" id="UP000237000">
    <property type="component" value="Unassembled WGS sequence"/>
</dbReference>
<dbReference type="InParanoid" id="A0A2P5F6K2"/>
<organism evidence="1 2">
    <name type="scientific">Trema orientale</name>
    <name type="common">Charcoal tree</name>
    <name type="synonym">Celtis orientalis</name>
    <dbReference type="NCBI Taxonomy" id="63057"/>
    <lineage>
        <taxon>Eukaryota</taxon>
        <taxon>Viridiplantae</taxon>
        <taxon>Streptophyta</taxon>
        <taxon>Embryophyta</taxon>
        <taxon>Tracheophyta</taxon>
        <taxon>Spermatophyta</taxon>
        <taxon>Magnoliopsida</taxon>
        <taxon>eudicotyledons</taxon>
        <taxon>Gunneridae</taxon>
        <taxon>Pentapetalae</taxon>
        <taxon>rosids</taxon>
        <taxon>fabids</taxon>
        <taxon>Rosales</taxon>
        <taxon>Cannabaceae</taxon>
        <taxon>Trema</taxon>
    </lineage>
</organism>
<dbReference type="EMBL" id="JXTC01000058">
    <property type="protein sequence ID" value="PON93410.1"/>
    <property type="molecule type" value="Genomic_DNA"/>
</dbReference>
<comment type="caution">
    <text evidence="1">The sequence shown here is derived from an EMBL/GenBank/DDBJ whole genome shotgun (WGS) entry which is preliminary data.</text>
</comment>